<evidence type="ECO:0000313" key="2">
    <source>
        <dbReference type="EMBL" id="KKR05977.1"/>
    </source>
</evidence>
<gene>
    <name evidence="2" type="ORF">UT34_C0001G0017</name>
</gene>
<dbReference type="STRING" id="1619100.UT34_C0001G0017"/>
<dbReference type="EMBL" id="LBWK01000001">
    <property type="protein sequence ID" value="KKR05977.1"/>
    <property type="molecule type" value="Genomic_DNA"/>
</dbReference>
<keyword evidence="1" id="KW-0472">Membrane</keyword>
<feature type="transmembrane region" description="Helical" evidence="1">
    <location>
        <begin position="12"/>
        <end position="34"/>
    </location>
</feature>
<protein>
    <submittedName>
        <fullName evidence="2">Uncharacterized protein</fullName>
    </submittedName>
</protein>
<comment type="caution">
    <text evidence="2">The sequence shown here is derived from an EMBL/GenBank/DDBJ whole genome shotgun (WGS) entry which is preliminary data.</text>
</comment>
<dbReference type="AlphaFoldDB" id="A0A0G0QWF8"/>
<keyword evidence="1" id="KW-1133">Transmembrane helix</keyword>
<name>A0A0G0QWF8_9BACT</name>
<keyword evidence="1" id="KW-0812">Transmembrane</keyword>
<sequence>MTLTQAAYWTRKFGVVIIVGVAIFIIGTLIILSIPKNNAPSEYLQANYACTEKKEEFLTNKLNIPSLSLAAGSDLVFEIETVTGKVDSLPRIINVHKFNNVGQSLNSQGEAKILAGKLGFNPDTIQRRGTAEYLWFDSLTYRTLVVQARNLNFTLTTDFTKPTAIEHGVTLPSDNEAVTIATNYLKGKSLLQDDYIKQTPQVTYINILPNGSLTQARSKVDAELIRVDFYRKASMISIRSNIEGAETMKTDLEKKLFQSTTESMLTDKGRIDIYNFDTLVTFQNPNEPNITVYIGPINKQDKSSDTGNKSIYGARYTYWPLDTLPCGTYNLIPPATALDIVQQGKGSLVYLNEKNGDDVVAYTPKKVRKFTIYTVTLGYYESTGEQKYLQPVYIISGEATLDSGIVGNFHYYVPAVDYNNVGDKIILTEPTEKDVDTGTLLQGQ</sequence>
<accession>A0A0G0QWF8</accession>
<evidence type="ECO:0000313" key="3">
    <source>
        <dbReference type="Proteomes" id="UP000034799"/>
    </source>
</evidence>
<reference evidence="2 3" key="1">
    <citation type="journal article" date="2015" name="Nature">
        <title>rRNA introns, odd ribosomes, and small enigmatic genomes across a large radiation of phyla.</title>
        <authorList>
            <person name="Brown C.T."/>
            <person name="Hug L.A."/>
            <person name="Thomas B.C."/>
            <person name="Sharon I."/>
            <person name="Castelle C.J."/>
            <person name="Singh A."/>
            <person name="Wilkins M.J."/>
            <person name="Williams K.H."/>
            <person name="Banfield J.F."/>
        </authorList>
    </citation>
    <scope>NUCLEOTIDE SEQUENCE [LARGE SCALE GENOMIC DNA]</scope>
</reference>
<organism evidence="2 3">
    <name type="scientific">candidate division WS6 bacterium GW2011_GWF2_39_15</name>
    <dbReference type="NCBI Taxonomy" id="1619100"/>
    <lineage>
        <taxon>Bacteria</taxon>
        <taxon>Candidatus Dojkabacteria</taxon>
    </lineage>
</organism>
<proteinExistence type="predicted"/>
<evidence type="ECO:0000256" key="1">
    <source>
        <dbReference type="SAM" id="Phobius"/>
    </source>
</evidence>
<dbReference type="Proteomes" id="UP000034799">
    <property type="component" value="Unassembled WGS sequence"/>
</dbReference>